<dbReference type="PANTHER" id="PTHR37422">
    <property type="entry name" value="TEICHURONIC ACID BIOSYNTHESIS PROTEIN TUAE"/>
    <property type="match status" value="1"/>
</dbReference>
<dbReference type="AlphaFoldDB" id="A0A4Y9PKS9"/>
<name>A0A4Y9PKS9_9BRAD</name>
<feature type="region of interest" description="Disordered" evidence="5">
    <location>
        <begin position="1"/>
        <end position="21"/>
    </location>
</feature>
<keyword evidence="4 6" id="KW-0472">Membrane</keyword>
<evidence type="ECO:0000256" key="1">
    <source>
        <dbReference type="ARBA" id="ARBA00004141"/>
    </source>
</evidence>
<feature type="domain" description="O-antigen ligase-related" evidence="7">
    <location>
        <begin position="243"/>
        <end position="388"/>
    </location>
</feature>
<evidence type="ECO:0000256" key="2">
    <source>
        <dbReference type="ARBA" id="ARBA00022692"/>
    </source>
</evidence>
<keyword evidence="2 6" id="KW-0812">Transmembrane</keyword>
<feature type="transmembrane region" description="Helical" evidence="6">
    <location>
        <begin position="432"/>
        <end position="449"/>
    </location>
</feature>
<gene>
    <name evidence="8" type="ORF">E4K64_00200</name>
</gene>
<accession>A0A4Y9PKS9</accession>
<feature type="transmembrane region" description="Helical" evidence="6">
    <location>
        <begin position="374"/>
        <end position="392"/>
    </location>
</feature>
<protein>
    <submittedName>
        <fullName evidence="8">O-antigen ligase domain-containing protein</fullName>
    </submittedName>
</protein>
<evidence type="ECO:0000256" key="5">
    <source>
        <dbReference type="SAM" id="MobiDB-lite"/>
    </source>
</evidence>
<feature type="transmembrane region" description="Helical" evidence="6">
    <location>
        <begin position="63"/>
        <end position="89"/>
    </location>
</feature>
<comment type="caution">
    <text evidence="8">The sequence shown here is derived from an EMBL/GenBank/DDBJ whole genome shotgun (WGS) entry which is preliminary data.</text>
</comment>
<evidence type="ECO:0000259" key="7">
    <source>
        <dbReference type="Pfam" id="PF04932"/>
    </source>
</evidence>
<evidence type="ECO:0000256" key="4">
    <source>
        <dbReference type="ARBA" id="ARBA00023136"/>
    </source>
</evidence>
<sequence length="476" mass="51985">MNERFNQVRDSAPGSPLEPTLRPRIVRGTNMTEAMRRSAGVFGWAAAVASKCRWGVLSLEANLLVVLAAVALPWSTSAVSILFGFWLLTLVRLLPTFDYRAFLHSLASPICRWPLALVTLGFVGMLWVDVSWQDRLQGFSPLAKLLALPLLFYHFSLWPRSAWVFGGFLISCAILMGLSWIVWFVPDLALASGRSPGVPVKNYIDQSQEFALCMVALTPFILDFWKQGRYVAALACAALVLGFFANMAFVVSARAALIYVPVLVAVFAFSHLDRRAATLLFAGVVVVVATVWFASPYLQARIGAFALEYHDYQQNIAASTGRRIEYWQKSLGFFVDAPLIGHGTGSTRHLFELAAVGQSGLAGEITRNPHNQTLAVAVQWGIVGVAVLYAMWIAHLQLFRGQGLANWIGLLVVVQNLVSSLFNAHLFDFVEGWMYVLGVGVAGGMKLGAQRRRGESQGAPLGNVSAVAGVPGRSRL</sequence>
<dbReference type="GO" id="GO:0016874">
    <property type="term" value="F:ligase activity"/>
    <property type="evidence" value="ECO:0007669"/>
    <property type="project" value="UniProtKB-KW"/>
</dbReference>
<keyword evidence="8" id="KW-0436">Ligase</keyword>
<organism evidence="8 9">
    <name type="scientific">Bradyrhizobium frederickii</name>
    <dbReference type="NCBI Taxonomy" id="2560054"/>
    <lineage>
        <taxon>Bacteria</taxon>
        <taxon>Pseudomonadati</taxon>
        <taxon>Pseudomonadota</taxon>
        <taxon>Alphaproteobacteria</taxon>
        <taxon>Hyphomicrobiales</taxon>
        <taxon>Nitrobacteraceae</taxon>
        <taxon>Bradyrhizobium</taxon>
    </lineage>
</organism>
<feature type="transmembrane region" description="Helical" evidence="6">
    <location>
        <begin position="162"/>
        <end position="186"/>
    </location>
</feature>
<evidence type="ECO:0000256" key="6">
    <source>
        <dbReference type="SAM" id="Phobius"/>
    </source>
</evidence>
<feature type="transmembrane region" description="Helical" evidence="6">
    <location>
        <begin position="255"/>
        <end position="272"/>
    </location>
</feature>
<dbReference type="Proteomes" id="UP000297700">
    <property type="component" value="Unassembled WGS sequence"/>
</dbReference>
<feature type="transmembrane region" description="Helical" evidence="6">
    <location>
        <begin position="230"/>
        <end position="249"/>
    </location>
</feature>
<evidence type="ECO:0000313" key="8">
    <source>
        <dbReference type="EMBL" id="TFV80297.1"/>
    </source>
</evidence>
<feature type="transmembrane region" description="Helical" evidence="6">
    <location>
        <begin position="110"/>
        <end position="130"/>
    </location>
</feature>
<dbReference type="InterPro" id="IPR051533">
    <property type="entry name" value="WaaL-like"/>
</dbReference>
<proteinExistence type="predicted"/>
<reference evidence="8 9" key="1">
    <citation type="submission" date="2019-03" db="EMBL/GenBank/DDBJ databases">
        <title>Bradyrhizobium strains diversity.</title>
        <authorList>
            <person name="Urquiaga M.C.O."/>
            <person name="Hungria M."/>
            <person name="Delamuta J.R.M."/>
            <person name="Klepa M.S."/>
        </authorList>
    </citation>
    <scope>NUCLEOTIDE SEQUENCE [LARGE SCALE GENOMIC DNA]</scope>
    <source>
        <strain evidence="8 9">CNPSo 3426</strain>
    </source>
</reference>
<feature type="transmembrane region" description="Helical" evidence="6">
    <location>
        <begin position="136"/>
        <end position="155"/>
    </location>
</feature>
<dbReference type="InterPro" id="IPR007016">
    <property type="entry name" value="O-antigen_ligase-rel_domated"/>
</dbReference>
<feature type="transmembrane region" description="Helical" evidence="6">
    <location>
        <begin position="279"/>
        <end position="298"/>
    </location>
</feature>
<dbReference type="EMBL" id="SPQS01000001">
    <property type="protein sequence ID" value="TFV80297.1"/>
    <property type="molecule type" value="Genomic_DNA"/>
</dbReference>
<dbReference type="Pfam" id="PF04932">
    <property type="entry name" value="Wzy_C"/>
    <property type="match status" value="1"/>
</dbReference>
<evidence type="ECO:0000313" key="9">
    <source>
        <dbReference type="Proteomes" id="UP000297700"/>
    </source>
</evidence>
<keyword evidence="3 6" id="KW-1133">Transmembrane helix</keyword>
<comment type="subcellular location">
    <subcellularLocation>
        <location evidence="1">Membrane</location>
        <topology evidence="1">Multi-pass membrane protein</topology>
    </subcellularLocation>
</comment>
<evidence type="ECO:0000256" key="3">
    <source>
        <dbReference type="ARBA" id="ARBA00022989"/>
    </source>
</evidence>
<dbReference type="GO" id="GO:0016020">
    <property type="term" value="C:membrane"/>
    <property type="evidence" value="ECO:0007669"/>
    <property type="project" value="UniProtKB-SubCell"/>
</dbReference>
<dbReference type="PANTHER" id="PTHR37422:SF13">
    <property type="entry name" value="LIPOPOLYSACCHARIDE BIOSYNTHESIS PROTEIN PA4999-RELATED"/>
    <property type="match status" value="1"/>
</dbReference>